<name>A0A1G6Z499_9PSEU</name>
<dbReference type="STRING" id="530584.SAMN05421630_11577"/>
<dbReference type="AlphaFoldDB" id="A0A1G6Z499"/>
<proteinExistence type="predicted"/>
<dbReference type="EMBL" id="FMZE01000015">
    <property type="protein sequence ID" value="SDD96636.1"/>
    <property type="molecule type" value="Genomic_DNA"/>
</dbReference>
<evidence type="ECO:0000313" key="1">
    <source>
        <dbReference type="EMBL" id="SDD96636.1"/>
    </source>
</evidence>
<accession>A0A1G6Z499</accession>
<protein>
    <submittedName>
        <fullName evidence="1">Uncharacterized protein</fullName>
    </submittedName>
</protein>
<organism evidence="1 2">
    <name type="scientific">Prauserella marina</name>
    <dbReference type="NCBI Taxonomy" id="530584"/>
    <lineage>
        <taxon>Bacteria</taxon>
        <taxon>Bacillati</taxon>
        <taxon>Actinomycetota</taxon>
        <taxon>Actinomycetes</taxon>
        <taxon>Pseudonocardiales</taxon>
        <taxon>Pseudonocardiaceae</taxon>
        <taxon>Prauserella</taxon>
    </lineage>
</organism>
<evidence type="ECO:0000313" key="2">
    <source>
        <dbReference type="Proteomes" id="UP000199494"/>
    </source>
</evidence>
<dbReference type="Proteomes" id="UP000199494">
    <property type="component" value="Unassembled WGS sequence"/>
</dbReference>
<sequence length="37" mass="4118">MFFAAFVAFLAVDLIEITIVAIARRKGAQCRSERAEC</sequence>
<reference evidence="1 2" key="1">
    <citation type="submission" date="2016-10" db="EMBL/GenBank/DDBJ databases">
        <authorList>
            <person name="de Groot N.N."/>
        </authorList>
    </citation>
    <scope>NUCLEOTIDE SEQUENCE [LARGE SCALE GENOMIC DNA]</scope>
    <source>
        <strain evidence="1 2">CGMCC 4.5506</strain>
    </source>
</reference>
<keyword evidence="2" id="KW-1185">Reference proteome</keyword>
<gene>
    <name evidence="1" type="ORF">SAMN05421630_11577</name>
</gene>